<dbReference type="InterPro" id="IPR001611">
    <property type="entry name" value="Leu-rich_rpt"/>
</dbReference>
<gene>
    <name evidence="4" type="ORF">IV203_021206</name>
</gene>
<comment type="subcellular location">
    <subcellularLocation>
        <location evidence="1">Cytoplasm</location>
    </subcellularLocation>
</comment>
<reference evidence="4" key="2">
    <citation type="submission" date="2021-04" db="EMBL/GenBank/DDBJ databases">
        <authorList>
            <person name="Podell S."/>
        </authorList>
    </citation>
    <scope>NUCLEOTIDE SEQUENCE</scope>
    <source>
        <strain evidence="4">Hildebrandi</strain>
    </source>
</reference>
<dbReference type="Pfam" id="PF13516">
    <property type="entry name" value="LRR_6"/>
    <property type="match status" value="2"/>
</dbReference>
<evidence type="ECO:0000256" key="1">
    <source>
        <dbReference type="ARBA" id="ARBA00004496"/>
    </source>
</evidence>
<comment type="caution">
    <text evidence="4">The sequence shown here is derived from an EMBL/GenBank/DDBJ whole genome shotgun (WGS) entry which is preliminary data.</text>
</comment>
<evidence type="ECO:0000256" key="2">
    <source>
        <dbReference type="ARBA" id="ARBA00022490"/>
    </source>
</evidence>
<dbReference type="EMBL" id="JAGRRH010000024">
    <property type="protein sequence ID" value="KAG7343261.1"/>
    <property type="molecule type" value="Genomic_DNA"/>
</dbReference>
<evidence type="ECO:0000313" key="4">
    <source>
        <dbReference type="EMBL" id="KAG7343261.1"/>
    </source>
</evidence>
<reference evidence="4" key="1">
    <citation type="journal article" date="2021" name="Sci. Rep.">
        <title>Diploid genomic architecture of Nitzschia inconspicua, an elite biomass production diatom.</title>
        <authorList>
            <person name="Oliver A."/>
            <person name="Podell S."/>
            <person name="Pinowska A."/>
            <person name="Traller J.C."/>
            <person name="Smith S.R."/>
            <person name="McClure R."/>
            <person name="Beliaev A."/>
            <person name="Bohutskyi P."/>
            <person name="Hill E.A."/>
            <person name="Rabines A."/>
            <person name="Zheng H."/>
            <person name="Allen L.Z."/>
            <person name="Kuo A."/>
            <person name="Grigoriev I.V."/>
            <person name="Allen A.E."/>
            <person name="Hazlebeck D."/>
            <person name="Allen E.E."/>
        </authorList>
    </citation>
    <scope>NUCLEOTIDE SEQUENCE</scope>
    <source>
        <strain evidence="4">Hildebrandi</strain>
    </source>
</reference>
<evidence type="ECO:0000256" key="3">
    <source>
        <dbReference type="ARBA" id="ARBA00022737"/>
    </source>
</evidence>
<name>A0A9K3KHF6_9STRA</name>
<evidence type="ECO:0000313" key="5">
    <source>
        <dbReference type="Proteomes" id="UP000693970"/>
    </source>
</evidence>
<keyword evidence="3" id="KW-0677">Repeat</keyword>
<dbReference type="InterPro" id="IPR050637">
    <property type="entry name" value="NLRP_innate_immun_reg"/>
</dbReference>
<dbReference type="AlphaFoldDB" id="A0A9K3KHF6"/>
<proteinExistence type="predicted"/>
<keyword evidence="5" id="KW-1185">Reference proteome</keyword>
<organism evidence="4 5">
    <name type="scientific">Nitzschia inconspicua</name>
    <dbReference type="NCBI Taxonomy" id="303405"/>
    <lineage>
        <taxon>Eukaryota</taxon>
        <taxon>Sar</taxon>
        <taxon>Stramenopiles</taxon>
        <taxon>Ochrophyta</taxon>
        <taxon>Bacillariophyta</taxon>
        <taxon>Bacillariophyceae</taxon>
        <taxon>Bacillariophycidae</taxon>
        <taxon>Bacillariales</taxon>
        <taxon>Bacillariaceae</taxon>
        <taxon>Nitzschia</taxon>
    </lineage>
</organism>
<protein>
    <submittedName>
        <fullName evidence="4">Leucine rich repeat LRR-containing protein</fullName>
    </submittedName>
</protein>
<dbReference type="PANTHER" id="PTHR45690:SF19">
    <property type="entry name" value="NACHT, LRR AND PYD DOMAINS-CONTAINING PROTEIN 3"/>
    <property type="match status" value="1"/>
</dbReference>
<sequence>MVLIDGHDSAWQRKFHTVALAVCRNSENLTDVPRNSTIAVKNNAPKFSVGEERNQRKIIFMHLNLGHVPWEQLPLQTRDSQEKNHDQPKCRFLAIEVIDCTALEMGLPYIFKLPLQHLYISTPMILRRSMGRILAKGLQESNWILQKFQLSSATFTIPCMDEFARGLVSASSLQELDFSYCLFQGLETTANDAQSALVKEKQIHSTEACMTSLAAGVSQSSIFCLKLNRCQLRDTAVANLILHGLSHNGNLQELFLGGNHLNKEALSALGQYLGFPLGCSLVTLELSNVVREGPDFILNNSNEPLQAQLAALQDNTTRENVLSCIYPALVVNKSLRVLHLSSNGLKDNDVHSLCLAISQSQLSMLDLKSNDITDYGAKILADHLPPKLERLWLLGNPVGVTGATALKKTLERTHVNLIDLRIPIYQNFELIPELEKLQQECYYFSLLNQGGRRILLDEERDNDCHNNKILDSKNPIPLKLPLGLWALILARVNRVEFVVPWGQPTAAQSPEANRVEVLYYLLKNTSMLRQHR</sequence>
<dbReference type="Proteomes" id="UP000693970">
    <property type="component" value="Unassembled WGS sequence"/>
</dbReference>
<dbReference type="PANTHER" id="PTHR45690">
    <property type="entry name" value="NACHT, LRR AND PYD DOMAINS-CONTAINING PROTEIN 12"/>
    <property type="match status" value="1"/>
</dbReference>
<accession>A0A9K3KHF6</accession>
<dbReference type="SMART" id="SM00368">
    <property type="entry name" value="LRR_RI"/>
    <property type="match status" value="3"/>
</dbReference>
<keyword evidence="2" id="KW-0963">Cytoplasm</keyword>
<dbReference type="OrthoDB" id="63324at2759"/>
<dbReference type="GO" id="GO:0005737">
    <property type="term" value="C:cytoplasm"/>
    <property type="evidence" value="ECO:0007669"/>
    <property type="project" value="UniProtKB-SubCell"/>
</dbReference>